<evidence type="ECO:0000313" key="4">
    <source>
        <dbReference type="Proteomes" id="UP000595437"/>
    </source>
</evidence>
<dbReference type="GO" id="GO:0005886">
    <property type="term" value="C:plasma membrane"/>
    <property type="evidence" value="ECO:0007669"/>
    <property type="project" value="TreeGrafter"/>
</dbReference>
<dbReference type="Proteomes" id="UP000595437">
    <property type="component" value="Chromosome 5"/>
</dbReference>
<dbReference type="GO" id="GO:0015918">
    <property type="term" value="P:sterol transport"/>
    <property type="evidence" value="ECO:0007669"/>
    <property type="project" value="TreeGrafter"/>
</dbReference>
<dbReference type="PANTHER" id="PTHR45727:SF2">
    <property type="entry name" value="NPC INTRACELLULAR CHOLESTEROL TRANSPORTER 1"/>
    <property type="match status" value="1"/>
</dbReference>
<dbReference type="GO" id="GO:0042632">
    <property type="term" value="P:cholesterol homeostasis"/>
    <property type="evidence" value="ECO:0007669"/>
    <property type="project" value="TreeGrafter"/>
</dbReference>
<dbReference type="OrthoDB" id="6510177at2759"/>
<organism evidence="3 4">
    <name type="scientific">Caligus rogercresseyi</name>
    <name type="common">Sea louse</name>
    <dbReference type="NCBI Taxonomy" id="217165"/>
    <lineage>
        <taxon>Eukaryota</taxon>
        <taxon>Metazoa</taxon>
        <taxon>Ecdysozoa</taxon>
        <taxon>Arthropoda</taxon>
        <taxon>Crustacea</taxon>
        <taxon>Multicrustacea</taxon>
        <taxon>Hexanauplia</taxon>
        <taxon>Copepoda</taxon>
        <taxon>Siphonostomatoida</taxon>
        <taxon>Caligidae</taxon>
        <taxon>Caligus</taxon>
    </lineage>
</organism>
<gene>
    <name evidence="3" type="ORF">FKW44_008743</name>
</gene>
<evidence type="ECO:0000259" key="2">
    <source>
        <dbReference type="Pfam" id="PF22314"/>
    </source>
</evidence>
<dbReference type="GO" id="GO:0015485">
    <property type="term" value="F:cholesterol binding"/>
    <property type="evidence" value="ECO:0007669"/>
    <property type="project" value="TreeGrafter"/>
</dbReference>
<sequence length="118" mass="13692">PSNKFPRDEIEGKDQVFVAESLNFIQRAGADLELWLVNFFTFWGTFCARYPIPVIVVSISIAMGLCSGIWWLNVTTDPIELWASPYSRSRLERDYFDKTFRPFYRTTQVIVKAKNLSS</sequence>
<dbReference type="PANTHER" id="PTHR45727">
    <property type="entry name" value="NPC INTRACELLULAR CHOLESTEROL TRANSPORTER 1"/>
    <property type="match status" value="1"/>
</dbReference>
<dbReference type="AlphaFoldDB" id="A0A7T8KGJ0"/>
<dbReference type="GO" id="GO:0030299">
    <property type="term" value="P:intestinal cholesterol absorption"/>
    <property type="evidence" value="ECO:0007669"/>
    <property type="project" value="TreeGrafter"/>
</dbReference>
<feature type="non-terminal residue" evidence="3">
    <location>
        <position position="1"/>
    </location>
</feature>
<dbReference type="Pfam" id="PF22314">
    <property type="entry name" value="NPC1_MLD"/>
    <property type="match status" value="1"/>
</dbReference>
<feature type="non-terminal residue" evidence="3">
    <location>
        <position position="118"/>
    </location>
</feature>
<reference evidence="4" key="1">
    <citation type="submission" date="2021-01" db="EMBL/GenBank/DDBJ databases">
        <title>Caligus Genome Assembly.</title>
        <authorList>
            <person name="Gallardo-Escarate C."/>
        </authorList>
    </citation>
    <scope>NUCLEOTIDE SEQUENCE [LARGE SCALE GENOMIC DNA]</scope>
</reference>
<keyword evidence="1" id="KW-1133">Transmembrane helix</keyword>
<evidence type="ECO:0000256" key="1">
    <source>
        <dbReference type="SAM" id="Phobius"/>
    </source>
</evidence>
<feature type="domain" description="NPC1 middle luminal" evidence="2">
    <location>
        <begin position="93"/>
        <end position="116"/>
    </location>
</feature>
<dbReference type="InterPro" id="IPR053956">
    <property type="entry name" value="NPC1_MLD"/>
</dbReference>
<evidence type="ECO:0000313" key="3">
    <source>
        <dbReference type="EMBL" id="QQP55527.1"/>
    </source>
</evidence>
<protein>
    <recommendedName>
        <fullName evidence="2">NPC1 middle luminal domain-containing protein</fullName>
    </recommendedName>
</protein>
<dbReference type="EMBL" id="CP045894">
    <property type="protein sequence ID" value="QQP55527.1"/>
    <property type="molecule type" value="Genomic_DNA"/>
</dbReference>
<keyword evidence="1" id="KW-0812">Transmembrane</keyword>
<keyword evidence="1" id="KW-0472">Membrane</keyword>
<name>A0A7T8KGJ0_CALRO</name>
<accession>A0A7T8KGJ0</accession>
<keyword evidence="4" id="KW-1185">Reference proteome</keyword>
<proteinExistence type="predicted"/>
<feature type="transmembrane region" description="Helical" evidence="1">
    <location>
        <begin position="50"/>
        <end position="72"/>
    </location>
</feature>